<name>A0ABP1Q513_9HEXA</name>
<dbReference type="InterPro" id="IPR001254">
    <property type="entry name" value="Trypsin_dom"/>
</dbReference>
<dbReference type="PROSITE" id="PS00134">
    <property type="entry name" value="TRYPSIN_HIS"/>
    <property type="match status" value="1"/>
</dbReference>
<evidence type="ECO:0000259" key="5">
    <source>
        <dbReference type="PROSITE" id="PS50240"/>
    </source>
</evidence>
<organism evidence="6 7">
    <name type="scientific">Orchesella dallaii</name>
    <dbReference type="NCBI Taxonomy" id="48710"/>
    <lineage>
        <taxon>Eukaryota</taxon>
        <taxon>Metazoa</taxon>
        <taxon>Ecdysozoa</taxon>
        <taxon>Arthropoda</taxon>
        <taxon>Hexapoda</taxon>
        <taxon>Collembola</taxon>
        <taxon>Entomobryomorpha</taxon>
        <taxon>Entomobryoidea</taxon>
        <taxon>Orchesellidae</taxon>
        <taxon>Orchesellinae</taxon>
        <taxon>Orchesella</taxon>
    </lineage>
</organism>
<evidence type="ECO:0000256" key="2">
    <source>
        <dbReference type="ARBA" id="ARBA00024195"/>
    </source>
</evidence>
<feature type="compositionally biased region" description="Polar residues" evidence="4">
    <location>
        <begin position="21"/>
        <end position="32"/>
    </location>
</feature>
<evidence type="ECO:0000256" key="1">
    <source>
        <dbReference type="ARBA" id="ARBA00023157"/>
    </source>
</evidence>
<keyword evidence="3" id="KW-0378">Hydrolase</keyword>
<dbReference type="PRINTS" id="PR00722">
    <property type="entry name" value="CHYMOTRYPSIN"/>
</dbReference>
<dbReference type="InterPro" id="IPR018114">
    <property type="entry name" value="TRYPSIN_HIS"/>
</dbReference>
<feature type="region of interest" description="Disordered" evidence="4">
    <location>
        <begin position="308"/>
        <end position="328"/>
    </location>
</feature>
<evidence type="ECO:0000313" key="7">
    <source>
        <dbReference type="Proteomes" id="UP001642540"/>
    </source>
</evidence>
<dbReference type="InterPro" id="IPR033116">
    <property type="entry name" value="TRYPSIN_SER"/>
</dbReference>
<reference evidence="6 7" key="1">
    <citation type="submission" date="2024-08" db="EMBL/GenBank/DDBJ databases">
        <authorList>
            <person name="Cucini C."/>
            <person name="Frati F."/>
        </authorList>
    </citation>
    <scope>NUCLEOTIDE SEQUENCE [LARGE SCALE GENOMIC DNA]</scope>
</reference>
<feature type="compositionally biased region" description="Polar residues" evidence="4">
    <location>
        <begin position="314"/>
        <end position="328"/>
    </location>
</feature>
<comment type="similarity">
    <text evidence="2">Belongs to the peptidase S1 family. CLIP subfamily.</text>
</comment>
<protein>
    <recommendedName>
        <fullName evidence="5">Peptidase S1 domain-containing protein</fullName>
    </recommendedName>
</protein>
<dbReference type="InterPro" id="IPR043504">
    <property type="entry name" value="Peptidase_S1_PA_chymotrypsin"/>
</dbReference>
<evidence type="ECO:0000256" key="3">
    <source>
        <dbReference type="RuleBase" id="RU363034"/>
    </source>
</evidence>
<dbReference type="InterPro" id="IPR051487">
    <property type="entry name" value="Ser/Thr_Proteases_Immune/Dev"/>
</dbReference>
<dbReference type="InterPro" id="IPR009003">
    <property type="entry name" value="Peptidase_S1_PA"/>
</dbReference>
<dbReference type="EMBL" id="CAXLJM020000021">
    <property type="protein sequence ID" value="CAL8087518.1"/>
    <property type="molecule type" value="Genomic_DNA"/>
</dbReference>
<dbReference type="SUPFAM" id="SSF50494">
    <property type="entry name" value="Trypsin-like serine proteases"/>
    <property type="match status" value="2"/>
</dbReference>
<dbReference type="PANTHER" id="PTHR24256">
    <property type="entry name" value="TRYPTASE-RELATED"/>
    <property type="match status" value="1"/>
</dbReference>
<dbReference type="InterPro" id="IPR001314">
    <property type="entry name" value="Peptidase_S1A"/>
</dbReference>
<dbReference type="PROSITE" id="PS00135">
    <property type="entry name" value="TRYPSIN_SER"/>
    <property type="match status" value="1"/>
</dbReference>
<feature type="compositionally biased region" description="Basic and acidic residues" evidence="4">
    <location>
        <begin position="33"/>
        <end position="42"/>
    </location>
</feature>
<keyword evidence="1" id="KW-1015">Disulfide bond</keyword>
<dbReference type="Proteomes" id="UP001642540">
    <property type="component" value="Unassembled WGS sequence"/>
</dbReference>
<proteinExistence type="inferred from homology"/>
<dbReference type="Pfam" id="PF00089">
    <property type="entry name" value="Trypsin"/>
    <property type="match status" value="2"/>
</dbReference>
<dbReference type="Gene3D" id="2.40.10.10">
    <property type="entry name" value="Trypsin-like serine proteases"/>
    <property type="match status" value="3"/>
</dbReference>
<keyword evidence="3" id="KW-0720">Serine protease</keyword>
<gene>
    <name evidence="6" type="ORF">ODALV1_LOCUS6769</name>
</gene>
<feature type="domain" description="Peptidase S1" evidence="5">
    <location>
        <begin position="133"/>
        <end position="389"/>
    </location>
</feature>
<feature type="region of interest" description="Disordered" evidence="4">
    <location>
        <begin position="20"/>
        <end position="42"/>
    </location>
</feature>
<evidence type="ECO:0000313" key="6">
    <source>
        <dbReference type="EMBL" id="CAL8087518.1"/>
    </source>
</evidence>
<dbReference type="PROSITE" id="PS50240">
    <property type="entry name" value="TRYPSIN_DOM"/>
    <property type="match status" value="2"/>
</dbReference>
<evidence type="ECO:0000256" key="4">
    <source>
        <dbReference type="SAM" id="MobiDB-lite"/>
    </source>
</evidence>
<comment type="caution">
    <text evidence="6">The sequence shown here is derived from an EMBL/GenBank/DDBJ whole genome shotgun (WGS) entry which is preliminary data.</text>
</comment>
<dbReference type="SMART" id="SM00020">
    <property type="entry name" value="Tryp_SPc"/>
    <property type="match status" value="1"/>
</dbReference>
<keyword evidence="3" id="KW-0645">Protease</keyword>
<sequence>MLQVQPFLELKIAFPRLIPATTPQSTPVNNPSRDFHPPRNHHEVELQSRSPLCLQRTQFSAGECIRDLCIGKRHTCKTMGAPPHEQIVEKVKCEWTNGKRVIPGEHKSICCSSAAEIDDYNRVTILKNQARSLIGASPNEYPHQIRFVTKGLCGGTIYNKEWIITAAHCVRHEANIFAEDDGKYVDANGKAGQAYVIAGMSYVRNATDDDKFIIDRIIRHPDYNPDNIGNGSDIALLHLSRKLPLGMGKIQPMRLEPANYIPPYGGKGVTIGYGNVNEKLGQASDDLMEFVAPIHSNPKAVALSTDKLHGTGSGTTPKKSQLSIGGEDSQVTVGQGDSGGPFICPDENNKPILCGIASFKTCEVFKVCRRPSFFTRVAPFLKWIRKETKNAKQEAEFFFDKSMFPDQIPEPEAPGYLVRIGGAKRSCTGTLINSKVVITAAECIEANGGNKVFIPMVYHIKTGKGFEGGMGSFVIKEMLQRNISQNISLYMKQPFSKFDVGAIYLPEPIQAEYAQLPPKRYEFTGEADEYSFNDKTNFVERRHFIPAGEEDCARRFRGVDENLQLDFKEQLCMRQVYSAEAVCERDIGSPLMCDGGKYFCGIKSFHACRYTGMPEIFAKTSGKETSRLIRSFRDAKMG</sequence>
<keyword evidence="7" id="KW-1185">Reference proteome</keyword>
<dbReference type="CDD" id="cd00190">
    <property type="entry name" value="Tryp_SPc"/>
    <property type="match status" value="1"/>
</dbReference>
<feature type="domain" description="Peptidase S1" evidence="5">
    <location>
        <begin position="427"/>
        <end position="634"/>
    </location>
</feature>
<accession>A0ABP1Q513</accession>